<dbReference type="AlphaFoldDB" id="A0A0K9NX66"/>
<name>A0A0K9NX66_ZOSMR</name>
<feature type="region of interest" description="Disordered" evidence="1">
    <location>
        <begin position="66"/>
        <end position="108"/>
    </location>
</feature>
<evidence type="ECO:0000313" key="3">
    <source>
        <dbReference type="Proteomes" id="UP000036987"/>
    </source>
</evidence>
<dbReference type="Proteomes" id="UP000036987">
    <property type="component" value="Unassembled WGS sequence"/>
</dbReference>
<dbReference type="InterPro" id="IPR040294">
    <property type="entry name" value="Nodulin-rel_1/2"/>
</dbReference>
<feature type="region of interest" description="Disordered" evidence="1">
    <location>
        <begin position="144"/>
        <end position="170"/>
    </location>
</feature>
<organism evidence="2 3">
    <name type="scientific">Zostera marina</name>
    <name type="common">Eelgrass</name>
    <dbReference type="NCBI Taxonomy" id="29655"/>
    <lineage>
        <taxon>Eukaryota</taxon>
        <taxon>Viridiplantae</taxon>
        <taxon>Streptophyta</taxon>
        <taxon>Embryophyta</taxon>
        <taxon>Tracheophyta</taxon>
        <taxon>Spermatophyta</taxon>
        <taxon>Magnoliopsida</taxon>
        <taxon>Liliopsida</taxon>
        <taxon>Zosteraceae</taxon>
        <taxon>Zostera</taxon>
    </lineage>
</organism>
<dbReference type="PANTHER" id="PTHR35098">
    <property type="entry name" value="EXPRESSED PROTEIN"/>
    <property type="match status" value="1"/>
</dbReference>
<evidence type="ECO:0000256" key="1">
    <source>
        <dbReference type="SAM" id="MobiDB-lite"/>
    </source>
</evidence>
<feature type="compositionally biased region" description="Basic and acidic residues" evidence="1">
    <location>
        <begin position="79"/>
        <end position="96"/>
    </location>
</feature>
<reference evidence="3" key="1">
    <citation type="journal article" date="2016" name="Nature">
        <title>The genome of the seagrass Zostera marina reveals angiosperm adaptation to the sea.</title>
        <authorList>
            <person name="Olsen J.L."/>
            <person name="Rouze P."/>
            <person name="Verhelst B."/>
            <person name="Lin Y.-C."/>
            <person name="Bayer T."/>
            <person name="Collen J."/>
            <person name="Dattolo E."/>
            <person name="De Paoli E."/>
            <person name="Dittami S."/>
            <person name="Maumus F."/>
            <person name="Michel G."/>
            <person name="Kersting A."/>
            <person name="Lauritano C."/>
            <person name="Lohaus R."/>
            <person name="Toepel M."/>
            <person name="Tonon T."/>
            <person name="Vanneste K."/>
            <person name="Amirebrahimi M."/>
            <person name="Brakel J."/>
            <person name="Bostroem C."/>
            <person name="Chovatia M."/>
            <person name="Grimwood J."/>
            <person name="Jenkins J.W."/>
            <person name="Jueterbock A."/>
            <person name="Mraz A."/>
            <person name="Stam W.T."/>
            <person name="Tice H."/>
            <person name="Bornberg-Bauer E."/>
            <person name="Green P.J."/>
            <person name="Pearson G.A."/>
            <person name="Procaccini G."/>
            <person name="Duarte C.M."/>
            <person name="Schmutz J."/>
            <person name="Reusch T.B.H."/>
            <person name="Van de Peer Y."/>
        </authorList>
    </citation>
    <scope>NUCLEOTIDE SEQUENCE [LARGE SCALE GENOMIC DNA]</scope>
    <source>
        <strain evidence="3">cv. Finnish</strain>
    </source>
</reference>
<accession>A0A0K9NX66</accession>
<keyword evidence="3" id="KW-1185">Reference proteome</keyword>
<dbReference type="GO" id="GO:0010115">
    <property type="term" value="P:regulation of abscisic acid biosynthetic process"/>
    <property type="evidence" value="ECO:0007669"/>
    <property type="project" value="InterPro"/>
</dbReference>
<dbReference type="GO" id="GO:0009408">
    <property type="term" value="P:response to heat"/>
    <property type="evidence" value="ECO:0007669"/>
    <property type="project" value="InterPro"/>
</dbReference>
<comment type="caution">
    <text evidence="2">The sequence shown here is derived from an EMBL/GenBank/DDBJ whole genome shotgun (WGS) entry which is preliminary data.</text>
</comment>
<proteinExistence type="predicted"/>
<gene>
    <name evidence="2" type="ORF">ZOSMA_52G00420</name>
</gene>
<sequence>MPTIWVKSNTVDVGVGVGCYVTILSIHLPGSRMWMLSSDNQHPHTKTTKIIKSHLPRISINSSASDKIKGAVDAAQSTGKDETSKLDTAETPKPDPAHSTGTLDTGKLAGAAGDILSSVSDYGNLKDSSAGQYVEKAETYLQDYKEKHSTTTTAPIPTPTSTPETEAPKE</sequence>
<dbReference type="PANTHER" id="PTHR35098:SF1">
    <property type="entry name" value="NODULIN-RELATED PROTEIN 2"/>
    <property type="match status" value="1"/>
</dbReference>
<dbReference type="EMBL" id="LFYR01001488">
    <property type="protein sequence ID" value="KMZ61391.1"/>
    <property type="molecule type" value="Genomic_DNA"/>
</dbReference>
<feature type="compositionally biased region" description="Low complexity" evidence="1">
    <location>
        <begin position="150"/>
        <end position="170"/>
    </location>
</feature>
<dbReference type="OrthoDB" id="695806at2759"/>
<evidence type="ECO:0000313" key="2">
    <source>
        <dbReference type="EMBL" id="KMZ61391.1"/>
    </source>
</evidence>
<protein>
    <submittedName>
        <fullName evidence="2">Uncharacterized protein</fullName>
    </submittedName>
</protein>
<dbReference type="STRING" id="29655.A0A0K9NX66"/>